<gene>
    <name evidence="4" type="ORF">JIN87_08345</name>
</gene>
<accession>A0A934VQU7</accession>
<dbReference type="GO" id="GO:0016491">
    <property type="term" value="F:oxidoreductase activity"/>
    <property type="evidence" value="ECO:0007669"/>
    <property type="project" value="UniProtKB-KW"/>
</dbReference>
<dbReference type="GO" id="GO:0000166">
    <property type="term" value="F:nucleotide binding"/>
    <property type="evidence" value="ECO:0007669"/>
    <property type="project" value="InterPro"/>
</dbReference>
<evidence type="ECO:0000313" key="4">
    <source>
        <dbReference type="EMBL" id="MBK1876874.1"/>
    </source>
</evidence>
<proteinExistence type="predicted"/>
<dbReference type="InterPro" id="IPR000683">
    <property type="entry name" value="Gfo/Idh/MocA-like_OxRdtase_N"/>
</dbReference>
<dbReference type="SUPFAM" id="SSF55347">
    <property type="entry name" value="Glyceraldehyde-3-phosphate dehydrogenase-like, C-terminal domain"/>
    <property type="match status" value="1"/>
</dbReference>
<dbReference type="Gene3D" id="3.30.360.10">
    <property type="entry name" value="Dihydrodipicolinate Reductase, domain 2"/>
    <property type="match status" value="1"/>
</dbReference>
<dbReference type="Pfam" id="PF22725">
    <property type="entry name" value="GFO_IDH_MocA_C3"/>
    <property type="match status" value="1"/>
</dbReference>
<dbReference type="SUPFAM" id="SSF51735">
    <property type="entry name" value="NAD(P)-binding Rossmann-fold domains"/>
    <property type="match status" value="1"/>
</dbReference>
<evidence type="ECO:0000313" key="5">
    <source>
        <dbReference type="Proteomes" id="UP000617628"/>
    </source>
</evidence>
<keyword evidence="5" id="KW-1185">Reference proteome</keyword>
<organism evidence="4 5">
    <name type="scientific">Pelagicoccus mobilis</name>
    <dbReference type="NCBI Taxonomy" id="415221"/>
    <lineage>
        <taxon>Bacteria</taxon>
        <taxon>Pseudomonadati</taxon>
        <taxon>Verrucomicrobiota</taxon>
        <taxon>Opitutia</taxon>
        <taxon>Puniceicoccales</taxon>
        <taxon>Pelagicoccaceae</taxon>
        <taxon>Pelagicoccus</taxon>
    </lineage>
</organism>
<evidence type="ECO:0000256" key="1">
    <source>
        <dbReference type="ARBA" id="ARBA00023002"/>
    </source>
</evidence>
<comment type="caution">
    <text evidence="4">The sequence shown here is derived from an EMBL/GenBank/DDBJ whole genome shotgun (WGS) entry which is preliminary data.</text>
</comment>
<reference evidence="4" key="1">
    <citation type="submission" date="2021-01" db="EMBL/GenBank/DDBJ databases">
        <title>Modified the classification status of verrucomicrobia.</title>
        <authorList>
            <person name="Feng X."/>
        </authorList>
    </citation>
    <scope>NUCLEOTIDE SEQUENCE</scope>
    <source>
        <strain evidence="4">KCTC 13126</strain>
    </source>
</reference>
<protein>
    <submittedName>
        <fullName evidence="4">Gfo/Idh/MocA family oxidoreductase</fullName>
    </submittedName>
</protein>
<dbReference type="Pfam" id="PF01408">
    <property type="entry name" value="GFO_IDH_MocA"/>
    <property type="match status" value="1"/>
</dbReference>
<dbReference type="PANTHER" id="PTHR43818:SF11">
    <property type="entry name" value="BCDNA.GH03377"/>
    <property type="match status" value="1"/>
</dbReference>
<feature type="domain" description="GFO/IDH/MocA-like oxidoreductase" evidence="3">
    <location>
        <begin position="129"/>
        <end position="270"/>
    </location>
</feature>
<dbReference type="AlphaFoldDB" id="A0A934VQU7"/>
<dbReference type="PANTHER" id="PTHR43818">
    <property type="entry name" value="BCDNA.GH03377"/>
    <property type="match status" value="1"/>
</dbReference>
<dbReference type="Gene3D" id="3.40.50.720">
    <property type="entry name" value="NAD(P)-binding Rossmann-like Domain"/>
    <property type="match status" value="1"/>
</dbReference>
<keyword evidence="1" id="KW-0560">Oxidoreductase</keyword>
<feature type="domain" description="Gfo/Idh/MocA-like oxidoreductase N-terminal" evidence="2">
    <location>
        <begin position="3"/>
        <end position="121"/>
    </location>
</feature>
<evidence type="ECO:0000259" key="2">
    <source>
        <dbReference type="Pfam" id="PF01408"/>
    </source>
</evidence>
<dbReference type="EMBL" id="JAENIL010000013">
    <property type="protein sequence ID" value="MBK1876874.1"/>
    <property type="molecule type" value="Genomic_DNA"/>
</dbReference>
<dbReference type="Proteomes" id="UP000617628">
    <property type="component" value="Unassembled WGS sequence"/>
</dbReference>
<evidence type="ECO:0000259" key="3">
    <source>
        <dbReference type="Pfam" id="PF22725"/>
    </source>
</evidence>
<dbReference type="InterPro" id="IPR055170">
    <property type="entry name" value="GFO_IDH_MocA-like_dom"/>
</dbReference>
<name>A0A934VQU7_9BACT</name>
<dbReference type="RefSeq" id="WP_200355091.1">
    <property type="nucleotide sequence ID" value="NZ_JAENIL010000013.1"/>
</dbReference>
<sequence>MVKLAVIGTGGMANHQVESFLKIDKCEVVAACDIDEERVSDFGKKHGIKTLYTDTDKLLAEVECDAVSIVTPDAYHHPLTMKAIAAGKHVLCEKPLALNAADALEMSEAAKKAGVINMVNFSYRNSSAIQYVAKLVAAGELGEIRHLHAYYLQGWLAQDDWGFWETSPHWLWRLSTKAGSMGVLGDIGVHILDFAGMPMGAYKSVNCKLKTFDKGENNTMGGFELDANDSAIVTAEFANGAIGTIHTTRWAQPHQNSLRLNLYGDKASVEIDLDTSYSQLKISRILGRKSMPWETVDCGETPTNFERFITAVESGVQDQADFARGAEVQAVLDACFESDKEDKTVNL</sequence>
<dbReference type="InterPro" id="IPR036291">
    <property type="entry name" value="NAD(P)-bd_dom_sf"/>
</dbReference>
<dbReference type="InterPro" id="IPR050463">
    <property type="entry name" value="Gfo/Idh/MocA_oxidrdct_glycsds"/>
</dbReference>